<organism evidence="2 3">
    <name type="scientific">Undibacterium arcticum</name>
    <dbReference type="NCBI Taxonomy" id="1762892"/>
    <lineage>
        <taxon>Bacteria</taxon>
        <taxon>Pseudomonadati</taxon>
        <taxon>Pseudomonadota</taxon>
        <taxon>Betaproteobacteria</taxon>
        <taxon>Burkholderiales</taxon>
        <taxon>Oxalobacteraceae</taxon>
        <taxon>Undibacterium</taxon>
    </lineage>
</organism>
<feature type="signal peptide" evidence="1">
    <location>
        <begin position="1"/>
        <end position="22"/>
    </location>
</feature>
<dbReference type="PROSITE" id="PS51257">
    <property type="entry name" value="PROKAR_LIPOPROTEIN"/>
    <property type="match status" value="1"/>
</dbReference>
<comment type="caution">
    <text evidence="2">The sequence shown here is derived from an EMBL/GenBank/DDBJ whole genome shotgun (WGS) entry which is preliminary data.</text>
</comment>
<keyword evidence="1" id="KW-0732">Signal</keyword>
<sequence length="215" mass="22927">MKKILFAAVMMSLVLTMSGCGGGDSSNPPTPIVTQIHSRAAFDGDIQFDPPNLFTIVQGNTPSVFAGVHPVTGSEFRAFLDFPLTGAGGVPGSAIINSATLDIFIDSISIQPVASSIPIRIELVTFPPQTLLASDFNRTIQPALALTTIIPPISRADVSRHVTVDVTSLMVQAQRSGLTDFQIRILEDDGFVFPGLIEIDDTTINRAPLLTVSFF</sequence>
<feature type="chain" id="PRO_5046279765" description="Lipoprotein" evidence="1">
    <location>
        <begin position="23"/>
        <end position="215"/>
    </location>
</feature>
<evidence type="ECO:0000313" key="3">
    <source>
        <dbReference type="Proteomes" id="UP001595530"/>
    </source>
</evidence>
<evidence type="ECO:0000313" key="2">
    <source>
        <dbReference type="EMBL" id="MFC3110577.1"/>
    </source>
</evidence>
<evidence type="ECO:0000256" key="1">
    <source>
        <dbReference type="SAM" id="SignalP"/>
    </source>
</evidence>
<keyword evidence="3" id="KW-1185">Reference proteome</keyword>
<proteinExistence type="predicted"/>
<name>A0ABV7F9Y5_9BURK</name>
<protein>
    <recommendedName>
        <fullName evidence="4">Lipoprotein</fullName>
    </recommendedName>
</protein>
<reference evidence="3" key="1">
    <citation type="journal article" date="2019" name="Int. J. Syst. Evol. Microbiol.">
        <title>The Global Catalogue of Microorganisms (GCM) 10K type strain sequencing project: providing services to taxonomists for standard genome sequencing and annotation.</title>
        <authorList>
            <consortium name="The Broad Institute Genomics Platform"/>
            <consortium name="The Broad Institute Genome Sequencing Center for Infectious Disease"/>
            <person name="Wu L."/>
            <person name="Ma J."/>
        </authorList>
    </citation>
    <scope>NUCLEOTIDE SEQUENCE [LARGE SCALE GENOMIC DNA]</scope>
    <source>
        <strain evidence="3">KCTC 42986</strain>
    </source>
</reference>
<gene>
    <name evidence="2" type="ORF">ACFOFO_21890</name>
</gene>
<dbReference type="RefSeq" id="WP_390332852.1">
    <property type="nucleotide sequence ID" value="NZ_JBHRTP010000082.1"/>
</dbReference>
<evidence type="ECO:0008006" key="4">
    <source>
        <dbReference type="Google" id="ProtNLM"/>
    </source>
</evidence>
<accession>A0ABV7F9Y5</accession>
<dbReference type="EMBL" id="JBHRTP010000082">
    <property type="protein sequence ID" value="MFC3110577.1"/>
    <property type="molecule type" value="Genomic_DNA"/>
</dbReference>
<dbReference type="Proteomes" id="UP001595530">
    <property type="component" value="Unassembled WGS sequence"/>
</dbReference>